<gene>
    <name evidence="9" type="ORF">BDV25DRAFT_168966</name>
</gene>
<evidence type="ECO:0000259" key="8">
    <source>
        <dbReference type="Pfam" id="PF01266"/>
    </source>
</evidence>
<evidence type="ECO:0000256" key="2">
    <source>
        <dbReference type="ARBA" id="ARBA00006730"/>
    </source>
</evidence>
<keyword evidence="7" id="KW-1133">Transmembrane helix</keyword>
<sequence>METDNQRSHRKIASEAPHFIGNDISVSPTPLIRPTSRSHRILVIGGGVTGLATAWTLLDQGYHVTIISREWARYGNEPRLVSQVAGALWELPPGGCGPQAVKEKLGMAQQWALEGLEIYRHLASDPELSLACGVRMKMFTAFHTNNIDEDELKAKKMETIKQSKLEGFSRGIHLFKKYGVNVASHGGLKDAYEHYAPVIDTDVAMAFMMRLVKRKGGHFATDTIHGDILDQEAHLLQIYDADMIVNATGVWAINAASDKSVYPLRGGLLRLINDGTDFPKVQNAMLVSTETKSDGNFHDVAFVVPRNDNILLLGSILHQVSWNLDLTPDCDTVQEMRARCEDLLPFLKNARLDPQYPLAQERRPMRPTHVRVEREQRLTSQGQPSRIVHSYGHCAAGWTLAFGSAREVARLAKKTLGDQATPFYSNL</sequence>
<dbReference type="PANTHER" id="PTHR11530">
    <property type="entry name" value="D-AMINO ACID OXIDASE"/>
    <property type="match status" value="1"/>
</dbReference>
<feature type="domain" description="FAD dependent oxidoreductase" evidence="8">
    <location>
        <begin position="40"/>
        <end position="411"/>
    </location>
</feature>
<dbReference type="SUPFAM" id="SSF51971">
    <property type="entry name" value="Nucleotide-binding domain"/>
    <property type="match status" value="1"/>
</dbReference>
<keyword evidence="7" id="KW-0472">Membrane</keyword>
<comment type="cofactor">
    <cofactor evidence="1 6">
        <name>FAD</name>
        <dbReference type="ChEBI" id="CHEBI:57692"/>
    </cofactor>
</comment>
<organism evidence="9 10">
    <name type="scientific">Aspergillus avenaceus</name>
    <dbReference type="NCBI Taxonomy" id="36643"/>
    <lineage>
        <taxon>Eukaryota</taxon>
        <taxon>Fungi</taxon>
        <taxon>Dikarya</taxon>
        <taxon>Ascomycota</taxon>
        <taxon>Pezizomycotina</taxon>
        <taxon>Eurotiomycetes</taxon>
        <taxon>Eurotiomycetidae</taxon>
        <taxon>Eurotiales</taxon>
        <taxon>Aspergillaceae</taxon>
        <taxon>Aspergillus</taxon>
        <taxon>Aspergillus subgen. Circumdati</taxon>
    </lineage>
</organism>
<keyword evidence="5" id="KW-0560">Oxidoreductase</keyword>
<evidence type="ECO:0000256" key="7">
    <source>
        <dbReference type="SAM" id="Phobius"/>
    </source>
</evidence>
<keyword evidence="7" id="KW-0812">Transmembrane</keyword>
<evidence type="ECO:0000313" key="10">
    <source>
        <dbReference type="Proteomes" id="UP000325780"/>
    </source>
</evidence>
<name>A0A5N6TMS7_ASPAV</name>
<accession>A0A5N6TMS7</accession>
<dbReference type="GO" id="GO:0019478">
    <property type="term" value="P:D-amino acid catabolic process"/>
    <property type="evidence" value="ECO:0007669"/>
    <property type="project" value="TreeGrafter"/>
</dbReference>
<dbReference type="AlphaFoldDB" id="A0A5N6TMS7"/>
<dbReference type="Pfam" id="PF01266">
    <property type="entry name" value="DAO"/>
    <property type="match status" value="1"/>
</dbReference>
<proteinExistence type="inferred from homology"/>
<dbReference type="InterPro" id="IPR006076">
    <property type="entry name" value="FAD-dep_OxRdtase"/>
</dbReference>
<dbReference type="PIRSF" id="PIRSF000189">
    <property type="entry name" value="D-aa_oxidase"/>
    <property type="match status" value="1"/>
</dbReference>
<keyword evidence="10" id="KW-1185">Reference proteome</keyword>
<evidence type="ECO:0000313" key="9">
    <source>
        <dbReference type="EMBL" id="KAE8147672.1"/>
    </source>
</evidence>
<dbReference type="Gene3D" id="3.40.50.720">
    <property type="entry name" value="NAD(P)-binding Rossmann-like Domain"/>
    <property type="match status" value="1"/>
</dbReference>
<feature type="binding site" evidence="6">
    <location>
        <position position="363"/>
    </location>
    <ligand>
        <name>D-dopa</name>
        <dbReference type="ChEBI" id="CHEBI:149689"/>
    </ligand>
</feature>
<dbReference type="EMBL" id="ML742196">
    <property type="protein sequence ID" value="KAE8147672.1"/>
    <property type="molecule type" value="Genomic_DNA"/>
</dbReference>
<feature type="binding site" evidence="6">
    <location>
        <position position="248"/>
    </location>
    <ligand>
        <name>FAD</name>
        <dbReference type="ChEBI" id="CHEBI:57692"/>
    </ligand>
</feature>
<keyword evidence="3" id="KW-0285">Flavoprotein</keyword>
<feature type="transmembrane region" description="Helical" evidence="7">
    <location>
        <begin position="41"/>
        <end position="58"/>
    </location>
</feature>
<dbReference type="GO" id="GO:0071949">
    <property type="term" value="F:FAD binding"/>
    <property type="evidence" value="ECO:0007669"/>
    <property type="project" value="InterPro"/>
</dbReference>
<keyword evidence="4 6" id="KW-0274">FAD</keyword>
<evidence type="ECO:0000256" key="5">
    <source>
        <dbReference type="ARBA" id="ARBA00023002"/>
    </source>
</evidence>
<reference evidence="9 10" key="1">
    <citation type="submission" date="2019-04" db="EMBL/GenBank/DDBJ databases">
        <title>Friends and foes A comparative genomics study of 23 Aspergillus species from section Flavi.</title>
        <authorList>
            <consortium name="DOE Joint Genome Institute"/>
            <person name="Kjaerbolling I."/>
            <person name="Vesth T."/>
            <person name="Frisvad J.C."/>
            <person name="Nybo J.L."/>
            <person name="Theobald S."/>
            <person name="Kildgaard S."/>
            <person name="Isbrandt T."/>
            <person name="Kuo A."/>
            <person name="Sato A."/>
            <person name="Lyhne E.K."/>
            <person name="Kogle M.E."/>
            <person name="Wiebenga A."/>
            <person name="Kun R.S."/>
            <person name="Lubbers R.J."/>
            <person name="Makela M.R."/>
            <person name="Barry K."/>
            <person name="Chovatia M."/>
            <person name="Clum A."/>
            <person name="Daum C."/>
            <person name="Haridas S."/>
            <person name="He G."/>
            <person name="LaButti K."/>
            <person name="Lipzen A."/>
            <person name="Mondo S."/>
            <person name="Riley R."/>
            <person name="Salamov A."/>
            <person name="Simmons B.A."/>
            <person name="Magnuson J.K."/>
            <person name="Henrissat B."/>
            <person name="Mortensen U.H."/>
            <person name="Larsen T.O."/>
            <person name="Devries R.P."/>
            <person name="Grigoriev I.V."/>
            <person name="Machida M."/>
            <person name="Baker S.E."/>
            <person name="Andersen M.R."/>
        </authorList>
    </citation>
    <scope>NUCLEOTIDE SEQUENCE [LARGE SCALE GENOMIC DNA]</scope>
    <source>
        <strain evidence="9 10">IBT 18842</strain>
    </source>
</reference>
<dbReference type="GO" id="GO:0003884">
    <property type="term" value="F:D-amino-acid oxidase activity"/>
    <property type="evidence" value="ECO:0007669"/>
    <property type="project" value="InterPro"/>
</dbReference>
<dbReference type="OrthoDB" id="2015447at2759"/>
<dbReference type="SUPFAM" id="SSF54373">
    <property type="entry name" value="FAD-linked reductases, C-terminal domain"/>
    <property type="match status" value="1"/>
</dbReference>
<dbReference type="InterPro" id="IPR023209">
    <property type="entry name" value="DAO"/>
</dbReference>
<dbReference type="Gene3D" id="3.30.9.10">
    <property type="entry name" value="D-Amino Acid Oxidase, subunit A, domain 2"/>
    <property type="match status" value="1"/>
</dbReference>
<evidence type="ECO:0000256" key="4">
    <source>
        <dbReference type="ARBA" id="ARBA00022827"/>
    </source>
</evidence>
<evidence type="ECO:0000256" key="1">
    <source>
        <dbReference type="ARBA" id="ARBA00001974"/>
    </source>
</evidence>
<evidence type="ECO:0000256" key="6">
    <source>
        <dbReference type="PIRSR" id="PIRSR000189-1"/>
    </source>
</evidence>
<dbReference type="GO" id="GO:0005737">
    <property type="term" value="C:cytoplasm"/>
    <property type="evidence" value="ECO:0007669"/>
    <property type="project" value="TreeGrafter"/>
</dbReference>
<evidence type="ECO:0000256" key="3">
    <source>
        <dbReference type="ARBA" id="ARBA00022630"/>
    </source>
</evidence>
<dbReference type="Proteomes" id="UP000325780">
    <property type="component" value="Unassembled WGS sequence"/>
</dbReference>
<comment type="similarity">
    <text evidence="2">Belongs to the DAMOX/DASOX family.</text>
</comment>
<dbReference type="PANTHER" id="PTHR11530:SF25">
    <property type="entry name" value="FAD DEPENDENT OXIDOREDUCTASE DOMAIN-CONTAINING PROTEIN"/>
    <property type="match status" value="1"/>
</dbReference>
<protein>
    <submittedName>
        <fullName evidence="9">FAD dependent oxidoreductase family protein</fullName>
    </submittedName>
</protein>